<gene>
    <name evidence="1" type="ORF">PVK06_027851</name>
</gene>
<sequence length="92" mass="10352">MDSTEVIKAITTVEAAFYPDRDGVVGAIRRCIHRDVQIVHKYREGHCVADALAKPVVTLPVSLHVYSWPSDRILYVLHDDAVQRAMPRLVSL</sequence>
<organism evidence="1 2">
    <name type="scientific">Gossypium arboreum</name>
    <name type="common">Tree cotton</name>
    <name type="synonym">Gossypium nanking</name>
    <dbReference type="NCBI Taxonomy" id="29729"/>
    <lineage>
        <taxon>Eukaryota</taxon>
        <taxon>Viridiplantae</taxon>
        <taxon>Streptophyta</taxon>
        <taxon>Embryophyta</taxon>
        <taxon>Tracheophyta</taxon>
        <taxon>Spermatophyta</taxon>
        <taxon>Magnoliopsida</taxon>
        <taxon>eudicotyledons</taxon>
        <taxon>Gunneridae</taxon>
        <taxon>Pentapetalae</taxon>
        <taxon>rosids</taxon>
        <taxon>malvids</taxon>
        <taxon>Malvales</taxon>
        <taxon>Malvaceae</taxon>
        <taxon>Malvoideae</taxon>
        <taxon>Gossypium</taxon>
    </lineage>
</organism>
<evidence type="ECO:0000313" key="1">
    <source>
        <dbReference type="EMBL" id="KAK5812421.1"/>
    </source>
</evidence>
<dbReference type="Proteomes" id="UP001358586">
    <property type="component" value="Chromosome 8"/>
</dbReference>
<name>A0ABR0P1C6_GOSAR</name>
<evidence type="ECO:0000313" key="2">
    <source>
        <dbReference type="Proteomes" id="UP001358586"/>
    </source>
</evidence>
<reference evidence="1 2" key="1">
    <citation type="submission" date="2023-03" db="EMBL/GenBank/DDBJ databases">
        <title>WGS of Gossypium arboreum.</title>
        <authorList>
            <person name="Yu D."/>
        </authorList>
    </citation>
    <scope>NUCLEOTIDE SEQUENCE [LARGE SCALE GENOMIC DNA]</scope>
    <source>
        <tissue evidence="1">Leaf</tissue>
    </source>
</reference>
<keyword evidence="2" id="KW-1185">Reference proteome</keyword>
<accession>A0ABR0P1C6</accession>
<comment type="caution">
    <text evidence="1">The sequence shown here is derived from an EMBL/GenBank/DDBJ whole genome shotgun (WGS) entry which is preliminary data.</text>
</comment>
<protein>
    <submittedName>
        <fullName evidence="1">Uncharacterized protein</fullName>
    </submittedName>
</protein>
<dbReference type="EMBL" id="JARKNE010000008">
    <property type="protein sequence ID" value="KAK5812421.1"/>
    <property type="molecule type" value="Genomic_DNA"/>
</dbReference>
<proteinExistence type="predicted"/>